<proteinExistence type="inferred from homology"/>
<comment type="similarity">
    <text evidence="6">Belongs to the ABC-4 integral membrane protein family.</text>
</comment>
<evidence type="ECO:0000256" key="1">
    <source>
        <dbReference type="ARBA" id="ARBA00004651"/>
    </source>
</evidence>
<reference evidence="10" key="1">
    <citation type="journal article" date="2019" name="Int. J. Syst. Evol. Microbiol.">
        <title>The Global Catalogue of Microorganisms (GCM) 10K type strain sequencing project: providing services to taxonomists for standard genome sequencing and annotation.</title>
        <authorList>
            <consortium name="The Broad Institute Genomics Platform"/>
            <consortium name="The Broad Institute Genome Sequencing Center for Infectious Disease"/>
            <person name="Wu L."/>
            <person name="Ma J."/>
        </authorList>
    </citation>
    <scope>NUCLEOTIDE SEQUENCE [LARGE SCALE GENOMIC DNA]</scope>
    <source>
        <strain evidence="10">CECT 7649</strain>
    </source>
</reference>
<sequence length="826" mass="83223">MGRAGGGGSRRSGGGAWLGVAGVRERWTTFAGTFVTLFLAVAIVSVTSQAFFSAGPRLPARLAGAAVLVAVPTIERQEGNFTPDRPWSPETAAALTERLGGIPGVARAIPDRSFYAQAVIAGEPVEAHQGYAWSAAALAPYRLASGTAPRGPGQVVLDRALGLAPGARVTVLTARGPAVHTVSGTVDAPGVYVSDAEADTLAGGVRTIGLVTAPDADVAAVEAAARAVTGGDGRVFAGEARAALEPLDDARIRWIGMQVLTAMAAMGAFVSIFVVASTFSFGVAQRRHEFGLLRAVGATPRQVRAMVYGEALVVGVAAAAAGVALGALLAPVFGDLLVEAGFEPRGFAVEPRPVPLAGSFAVGVLVALIGVGSASRRAARVSPLEALREAGADERPMPRGRWIAGLLFCAAGLAGAVLTASTGGDGLVSSGLATAMALIVGLALLGPAVVPVVVRVLTWPLGRLRGAAGMLVRESALVAVRRTASTATPVLVTVGFAVLITGMVQTTAGAFVSARTASFPVKAMVVADGVPGLSDAAVSAAGATSILTTALYKGNGDAAPTAGVSPELVARGWGRLRVLSGSLDGFGERGADNGGRGDGIAVASWVADQWGWTPGRTVRAAFEDGIDVPLRVIAVVEGGPGGVLVPRDLVRTHDRSVLADEAFVLGESAGPPPSGFGARVVDLATYRALADTEDDRLVWIFTVLLVVVSAGYTAVAIAGTLMMAAAGRLRDMTVLRLSGATTRQVLGTVAAESALVVILGTVLGLAVALPALLGMRAGLEEAMATPVALVLPGPLLLGVVGACLTIAAGAATLTTWPALRPGRAAR</sequence>
<name>A0ABW2NUK3_9ACTN</name>
<keyword evidence="5 7" id="KW-0472">Membrane</keyword>
<dbReference type="Pfam" id="PF02687">
    <property type="entry name" value="FtsX"/>
    <property type="match status" value="2"/>
</dbReference>
<feature type="transmembrane region" description="Helical" evidence="7">
    <location>
        <begin position="259"/>
        <end position="284"/>
    </location>
</feature>
<feature type="transmembrane region" description="Helical" evidence="7">
    <location>
        <begin position="795"/>
        <end position="819"/>
    </location>
</feature>
<feature type="transmembrane region" description="Helical" evidence="7">
    <location>
        <begin position="30"/>
        <end position="52"/>
    </location>
</feature>
<feature type="domain" description="ABC3 transporter permease C-terminal" evidence="8">
    <location>
        <begin position="263"/>
        <end position="383"/>
    </location>
</feature>
<comment type="caution">
    <text evidence="9">The sequence shown here is derived from an EMBL/GenBank/DDBJ whole genome shotgun (WGS) entry which is preliminary data.</text>
</comment>
<feature type="transmembrane region" description="Helical" evidence="7">
    <location>
        <begin position="490"/>
        <end position="512"/>
    </location>
</feature>
<dbReference type="PANTHER" id="PTHR30572">
    <property type="entry name" value="MEMBRANE COMPONENT OF TRANSPORTER-RELATED"/>
    <property type="match status" value="1"/>
</dbReference>
<dbReference type="EMBL" id="JBHTCG010000001">
    <property type="protein sequence ID" value="MFC7381071.1"/>
    <property type="molecule type" value="Genomic_DNA"/>
</dbReference>
<evidence type="ECO:0000259" key="8">
    <source>
        <dbReference type="Pfam" id="PF02687"/>
    </source>
</evidence>
<feature type="transmembrane region" description="Helical" evidence="7">
    <location>
        <begin position="402"/>
        <end position="420"/>
    </location>
</feature>
<evidence type="ECO:0000256" key="2">
    <source>
        <dbReference type="ARBA" id="ARBA00022475"/>
    </source>
</evidence>
<gene>
    <name evidence="9" type="ORF">ACFQSB_02555</name>
</gene>
<evidence type="ECO:0000256" key="5">
    <source>
        <dbReference type="ARBA" id="ARBA00023136"/>
    </source>
</evidence>
<protein>
    <submittedName>
        <fullName evidence="9">FtsX-like permease family protein</fullName>
    </submittedName>
</protein>
<keyword evidence="10" id="KW-1185">Reference proteome</keyword>
<keyword evidence="3 7" id="KW-0812">Transmembrane</keyword>
<evidence type="ECO:0000313" key="10">
    <source>
        <dbReference type="Proteomes" id="UP001596496"/>
    </source>
</evidence>
<keyword evidence="2" id="KW-1003">Cell membrane</keyword>
<dbReference type="PANTHER" id="PTHR30572:SF4">
    <property type="entry name" value="ABC TRANSPORTER PERMEASE YTRF"/>
    <property type="match status" value="1"/>
</dbReference>
<keyword evidence="4 7" id="KW-1133">Transmembrane helix</keyword>
<organism evidence="9 10">
    <name type="scientific">Sphaerisporangium rhizosphaerae</name>
    <dbReference type="NCBI Taxonomy" id="2269375"/>
    <lineage>
        <taxon>Bacteria</taxon>
        <taxon>Bacillati</taxon>
        <taxon>Actinomycetota</taxon>
        <taxon>Actinomycetes</taxon>
        <taxon>Streptosporangiales</taxon>
        <taxon>Streptosporangiaceae</taxon>
        <taxon>Sphaerisporangium</taxon>
    </lineage>
</organism>
<feature type="transmembrane region" description="Helical" evidence="7">
    <location>
        <begin position="745"/>
        <end position="775"/>
    </location>
</feature>
<evidence type="ECO:0000313" key="9">
    <source>
        <dbReference type="EMBL" id="MFC7381071.1"/>
    </source>
</evidence>
<evidence type="ECO:0000256" key="4">
    <source>
        <dbReference type="ARBA" id="ARBA00022989"/>
    </source>
</evidence>
<accession>A0ABW2NUK3</accession>
<evidence type="ECO:0000256" key="3">
    <source>
        <dbReference type="ARBA" id="ARBA00022692"/>
    </source>
</evidence>
<feature type="transmembrane region" description="Helical" evidence="7">
    <location>
        <begin position="354"/>
        <end position="374"/>
    </location>
</feature>
<feature type="domain" description="ABC3 transporter permease C-terminal" evidence="8">
    <location>
        <begin position="705"/>
        <end position="819"/>
    </location>
</feature>
<dbReference type="RefSeq" id="WP_380824018.1">
    <property type="nucleotide sequence ID" value="NZ_JBHTCG010000001.1"/>
</dbReference>
<comment type="subcellular location">
    <subcellularLocation>
        <location evidence="1">Cell membrane</location>
        <topology evidence="1">Multi-pass membrane protein</topology>
    </subcellularLocation>
</comment>
<evidence type="ECO:0000256" key="6">
    <source>
        <dbReference type="ARBA" id="ARBA00038076"/>
    </source>
</evidence>
<feature type="transmembrane region" description="Helical" evidence="7">
    <location>
        <begin position="697"/>
        <end position="724"/>
    </location>
</feature>
<dbReference type="Proteomes" id="UP001596496">
    <property type="component" value="Unassembled WGS sequence"/>
</dbReference>
<evidence type="ECO:0000256" key="7">
    <source>
        <dbReference type="SAM" id="Phobius"/>
    </source>
</evidence>
<feature type="transmembrane region" description="Helical" evidence="7">
    <location>
        <begin position="432"/>
        <end position="457"/>
    </location>
</feature>
<dbReference type="InterPro" id="IPR050250">
    <property type="entry name" value="Macrolide_Exporter_MacB"/>
</dbReference>
<dbReference type="InterPro" id="IPR003838">
    <property type="entry name" value="ABC3_permease_C"/>
</dbReference>
<feature type="transmembrane region" description="Helical" evidence="7">
    <location>
        <begin position="305"/>
        <end position="334"/>
    </location>
</feature>